<comment type="caution">
    <text evidence="1">The sequence shown here is derived from an EMBL/GenBank/DDBJ whole genome shotgun (WGS) entry which is preliminary data.</text>
</comment>
<name>A0ABT4CU54_9CLOT</name>
<protein>
    <submittedName>
        <fullName evidence="1">DUF4177 domain-containing protein</fullName>
    </submittedName>
</protein>
<proteinExistence type="predicted"/>
<dbReference type="Proteomes" id="UP001079657">
    <property type="component" value="Unassembled WGS sequence"/>
</dbReference>
<sequence length="89" mass="10391">MYEYKFEKIEMKSGFLRVNPTEDYHKIIKEYAVEDSKLIQIFAPAISGYGALSCGKIAKYYISSLNRNIFTIKSLVLFFYSTLSINYTY</sequence>
<evidence type="ECO:0000313" key="2">
    <source>
        <dbReference type="Proteomes" id="UP001079657"/>
    </source>
</evidence>
<evidence type="ECO:0000313" key="1">
    <source>
        <dbReference type="EMBL" id="MCY6372587.1"/>
    </source>
</evidence>
<organism evidence="1 2">
    <name type="scientific">Clostridium ganghwense</name>
    <dbReference type="NCBI Taxonomy" id="312089"/>
    <lineage>
        <taxon>Bacteria</taxon>
        <taxon>Bacillati</taxon>
        <taxon>Bacillota</taxon>
        <taxon>Clostridia</taxon>
        <taxon>Eubacteriales</taxon>
        <taxon>Clostridiaceae</taxon>
        <taxon>Clostridium</taxon>
    </lineage>
</organism>
<accession>A0ABT4CU54</accession>
<reference evidence="1" key="1">
    <citation type="submission" date="2022-12" db="EMBL/GenBank/DDBJ databases">
        <authorList>
            <person name="Wang J."/>
        </authorList>
    </citation>
    <scope>NUCLEOTIDE SEQUENCE</scope>
    <source>
        <strain evidence="1">HY-42-06</strain>
    </source>
</reference>
<dbReference type="RefSeq" id="WP_268051597.1">
    <property type="nucleotide sequence ID" value="NZ_JAPQES010000007.1"/>
</dbReference>
<keyword evidence="2" id="KW-1185">Reference proteome</keyword>
<gene>
    <name evidence="1" type="ORF">OXH55_18305</name>
</gene>
<dbReference type="EMBL" id="JAPQES010000007">
    <property type="protein sequence ID" value="MCY6372587.1"/>
    <property type="molecule type" value="Genomic_DNA"/>
</dbReference>